<protein>
    <submittedName>
        <fullName evidence="2">DUF2809 domain-containing protein</fullName>
    </submittedName>
</protein>
<feature type="transmembrane region" description="Helical" evidence="1">
    <location>
        <begin position="23"/>
        <end position="43"/>
    </location>
</feature>
<reference evidence="2 3" key="1">
    <citation type="submission" date="2023-11" db="EMBL/GenBank/DDBJ databases">
        <title>Draft genome sequence of Microbacterium arthrosphaerae JCM 30492.</title>
        <authorList>
            <person name="Zhang G."/>
            <person name="Ding Y."/>
        </authorList>
    </citation>
    <scope>NUCLEOTIDE SEQUENCE [LARGE SCALE GENOMIC DNA]</scope>
    <source>
        <strain evidence="2 3">JCM 30492</strain>
    </source>
</reference>
<name>A0ABU4GYS1_9MICO</name>
<dbReference type="InterPro" id="IPR021257">
    <property type="entry name" value="DUF2809"/>
</dbReference>
<keyword evidence="1" id="KW-1133">Transmembrane helix</keyword>
<proteinExistence type="predicted"/>
<dbReference type="Proteomes" id="UP001283109">
    <property type="component" value="Unassembled WGS sequence"/>
</dbReference>
<organism evidence="2 3">
    <name type="scientific">Microbacterium arthrosphaerae</name>
    <dbReference type="NCBI Taxonomy" id="792652"/>
    <lineage>
        <taxon>Bacteria</taxon>
        <taxon>Bacillati</taxon>
        <taxon>Actinomycetota</taxon>
        <taxon>Actinomycetes</taxon>
        <taxon>Micrococcales</taxon>
        <taxon>Microbacteriaceae</taxon>
        <taxon>Microbacterium</taxon>
    </lineage>
</organism>
<evidence type="ECO:0000256" key="1">
    <source>
        <dbReference type="SAM" id="Phobius"/>
    </source>
</evidence>
<feature type="transmembrane region" description="Helical" evidence="1">
    <location>
        <begin position="98"/>
        <end position="115"/>
    </location>
</feature>
<keyword evidence="3" id="KW-1185">Reference proteome</keyword>
<dbReference type="RefSeq" id="WP_318352762.1">
    <property type="nucleotide sequence ID" value="NZ_JAWQEV010000002.1"/>
</dbReference>
<dbReference type="Pfam" id="PF10990">
    <property type="entry name" value="DUF2809"/>
    <property type="match status" value="1"/>
</dbReference>
<keyword evidence="1" id="KW-0812">Transmembrane</keyword>
<comment type="caution">
    <text evidence="2">The sequence shown here is derived from an EMBL/GenBank/DDBJ whole genome shotgun (WGS) entry which is preliminary data.</text>
</comment>
<keyword evidence="1" id="KW-0472">Membrane</keyword>
<dbReference type="EMBL" id="JAWQEV010000002">
    <property type="protein sequence ID" value="MDW4572216.1"/>
    <property type="molecule type" value="Genomic_DNA"/>
</dbReference>
<feature type="transmembrane region" description="Helical" evidence="1">
    <location>
        <begin position="121"/>
        <end position="140"/>
    </location>
</feature>
<feature type="transmembrane region" description="Helical" evidence="1">
    <location>
        <begin position="55"/>
        <end position="86"/>
    </location>
</feature>
<sequence length="145" mass="14680">MTTSPAGSSTLAAGRGGMRGRRLLALGLLAAVVVAGLVVHGALPDVAATDIAGDALYAVAAYLAIVVVAPRLGPLVVGVIAAAWCVGVELFQLTGLPLAWGAVFTPAMLMFGTVFDPRDLAVYLVTVAIAAGVDASVRAVRRSRR</sequence>
<accession>A0ABU4GYS1</accession>
<evidence type="ECO:0000313" key="3">
    <source>
        <dbReference type="Proteomes" id="UP001283109"/>
    </source>
</evidence>
<evidence type="ECO:0000313" key="2">
    <source>
        <dbReference type="EMBL" id="MDW4572216.1"/>
    </source>
</evidence>
<gene>
    <name evidence="2" type="ORF">R8Z58_05415</name>
</gene>